<dbReference type="PANTHER" id="PTHR34127:SF3">
    <property type="entry name" value="INITIATION FACTOR 4F SUBUNIT (DUF1350)"/>
    <property type="match status" value="1"/>
</dbReference>
<dbReference type="InterPro" id="IPR010765">
    <property type="entry name" value="DUF1350"/>
</dbReference>
<feature type="region of interest" description="Disordered" evidence="1">
    <location>
        <begin position="366"/>
        <end position="432"/>
    </location>
</feature>
<gene>
    <name evidence="2" type="ORF">LIER_29059</name>
</gene>
<proteinExistence type="predicted"/>
<dbReference type="Pfam" id="PF07082">
    <property type="entry name" value="DUF1350"/>
    <property type="match status" value="1"/>
</dbReference>
<dbReference type="Proteomes" id="UP001454036">
    <property type="component" value="Unassembled WGS sequence"/>
</dbReference>
<accession>A0AAV3RM28</accession>
<organism evidence="2 3">
    <name type="scientific">Lithospermum erythrorhizon</name>
    <name type="common">Purple gromwell</name>
    <name type="synonym">Lithospermum officinale var. erythrorhizon</name>
    <dbReference type="NCBI Taxonomy" id="34254"/>
    <lineage>
        <taxon>Eukaryota</taxon>
        <taxon>Viridiplantae</taxon>
        <taxon>Streptophyta</taxon>
        <taxon>Embryophyta</taxon>
        <taxon>Tracheophyta</taxon>
        <taxon>Spermatophyta</taxon>
        <taxon>Magnoliopsida</taxon>
        <taxon>eudicotyledons</taxon>
        <taxon>Gunneridae</taxon>
        <taxon>Pentapetalae</taxon>
        <taxon>asterids</taxon>
        <taxon>lamiids</taxon>
        <taxon>Boraginales</taxon>
        <taxon>Boraginaceae</taxon>
        <taxon>Boraginoideae</taxon>
        <taxon>Lithospermeae</taxon>
        <taxon>Lithospermum</taxon>
    </lineage>
</organism>
<dbReference type="AlphaFoldDB" id="A0AAV3RM28"/>
<dbReference type="PANTHER" id="PTHR34127">
    <property type="entry name" value="OS04G0405600 PROTEIN"/>
    <property type="match status" value="1"/>
</dbReference>
<reference evidence="2 3" key="1">
    <citation type="submission" date="2024-01" db="EMBL/GenBank/DDBJ databases">
        <title>The complete chloroplast genome sequence of Lithospermum erythrorhizon: insights into the phylogenetic relationship among Boraginaceae species and the maternal lineages of purple gromwells.</title>
        <authorList>
            <person name="Okada T."/>
            <person name="Watanabe K."/>
        </authorList>
    </citation>
    <scope>NUCLEOTIDE SEQUENCE [LARGE SCALE GENOMIC DNA]</scope>
</reference>
<sequence length="484" mass="53951">MAGVSTSFSLTPTSIPKPQNLQTPLRNLLKFNVPKYPKKSTSIFSRMVASMSSSSRTMNTKFYKRVDPCLVIPPPNNNKPKAIIKFIGGAFIGAVPEVTYSYLLSKLAEEGYLVICVPYNVTFDHTEGCRRVFERYHSCFDSICESGLPESGLSGADIADLPLYSLGHSNGALLQVLTGSNFSEKLPKANVIMSYNNKSASEAVPYFEQLGPIVSQTVPFLEASPIYFITQNASGAWKSLFDTAETIIPNYDPEAVVSLTKFVDQLPSVFGELAQGISEFKPKPPENLECFKKSYNIERTLLVKFNFDTIDETDLLEETLQQRVESIGGKLEKVTLSGTHLTPCIPPPPDTIHDLTAAIQALSARVSAMSTTPQPSLNIDGNPESSYRGTGRVRAPAYDRGRPRWSDEPDDDDDNNRRPQFPRRPRANIDFSKFDGGDPRGWILKAEKYFRYFQIPNEMKVEIAVMHLERDALDLYAWINGEDE</sequence>
<evidence type="ECO:0000313" key="2">
    <source>
        <dbReference type="EMBL" id="GAA0175983.1"/>
    </source>
</evidence>
<evidence type="ECO:0000313" key="3">
    <source>
        <dbReference type="Proteomes" id="UP001454036"/>
    </source>
</evidence>
<keyword evidence="3" id="KW-1185">Reference proteome</keyword>
<feature type="compositionally biased region" description="Polar residues" evidence="1">
    <location>
        <begin position="368"/>
        <end position="388"/>
    </location>
</feature>
<protein>
    <submittedName>
        <fullName evidence="2">Uncharacterized protein</fullName>
    </submittedName>
</protein>
<name>A0AAV3RM28_LITER</name>
<dbReference type="EMBL" id="BAABME010009878">
    <property type="protein sequence ID" value="GAA0175983.1"/>
    <property type="molecule type" value="Genomic_DNA"/>
</dbReference>
<comment type="caution">
    <text evidence="2">The sequence shown here is derived from an EMBL/GenBank/DDBJ whole genome shotgun (WGS) entry which is preliminary data.</text>
</comment>
<feature type="compositionally biased region" description="Basic and acidic residues" evidence="1">
    <location>
        <begin position="397"/>
        <end position="407"/>
    </location>
</feature>
<evidence type="ECO:0000256" key="1">
    <source>
        <dbReference type="SAM" id="MobiDB-lite"/>
    </source>
</evidence>